<sequence>MPELPLMITWHHQVEKHKKVHYAKYKEPLKGRLVIFPSVFTLGTAIKPYSSCSLKLKEGYEPAMDHDDLFPQQLMPSKFDRKRAAGQDWEYMLSPRQEGEVHVNYRGKQLVLAAGHHAFVFRFGLEGNLMKISTSILYEIIKTSVPGQSKEPARAAKMRSFPIPSHFFNDGVETRKLNCFAALVCQEESWILCDFARLAQINIFSKSSPWTESDLAMGSKWWNNILWGPDYGPDWSHEQSHAIEGLYQWRQDILQSEREGQASQPIASVLSKNNVTFNGFGEHTSNDLCHALAFHPLAPCYIICDHDLFFERLLEGIKDYVAIFHSTKFLYKVAGSCNSLNPFTFHTNSNDAYLETYLWVYRKAQVYVNSDLYNLYLKQGFLDPSHIIGQTYTKDINDMLVHDDRRKVCDILQLSKESSKTKKSWYTIIQAKIPDDWQPPKLTVSIPKDVRQEGRKTTIGCASFSPFMANKEDYINFRGKPGRPAKIHTGKPGRPRLSKQKAARVRAQAKRGKPRQDRIPKTMPKVSEDSDDHPQSESETLHPRKRLRSGKCL</sequence>
<feature type="compositionally biased region" description="Basic and acidic residues" evidence="1">
    <location>
        <begin position="514"/>
        <end position="542"/>
    </location>
</feature>
<comment type="caution">
    <text evidence="2">The sequence shown here is derived from an EMBL/GenBank/DDBJ whole genome shotgun (WGS) entry which is preliminary data.</text>
</comment>
<organism evidence="2 3">
    <name type="scientific">Cerrena zonata</name>
    <dbReference type="NCBI Taxonomy" id="2478898"/>
    <lineage>
        <taxon>Eukaryota</taxon>
        <taxon>Fungi</taxon>
        <taxon>Dikarya</taxon>
        <taxon>Basidiomycota</taxon>
        <taxon>Agaricomycotina</taxon>
        <taxon>Agaricomycetes</taxon>
        <taxon>Polyporales</taxon>
        <taxon>Cerrenaceae</taxon>
        <taxon>Cerrena</taxon>
    </lineage>
</organism>
<feature type="compositionally biased region" description="Basic residues" evidence="1">
    <location>
        <begin position="480"/>
        <end position="513"/>
    </location>
</feature>
<proteinExistence type="predicted"/>
<evidence type="ECO:0000256" key="1">
    <source>
        <dbReference type="SAM" id="MobiDB-lite"/>
    </source>
</evidence>
<evidence type="ECO:0000313" key="3">
    <source>
        <dbReference type="Proteomes" id="UP001385951"/>
    </source>
</evidence>
<dbReference type="Proteomes" id="UP001385951">
    <property type="component" value="Unassembled WGS sequence"/>
</dbReference>
<feature type="compositionally biased region" description="Basic residues" evidence="1">
    <location>
        <begin position="543"/>
        <end position="553"/>
    </location>
</feature>
<evidence type="ECO:0000313" key="2">
    <source>
        <dbReference type="EMBL" id="KAK7696051.1"/>
    </source>
</evidence>
<dbReference type="EMBL" id="JASBNA010000001">
    <property type="protein sequence ID" value="KAK7696051.1"/>
    <property type="molecule type" value="Genomic_DNA"/>
</dbReference>
<reference evidence="2 3" key="1">
    <citation type="submission" date="2022-09" db="EMBL/GenBank/DDBJ databases">
        <authorList>
            <person name="Palmer J.M."/>
        </authorList>
    </citation>
    <scope>NUCLEOTIDE SEQUENCE [LARGE SCALE GENOMIC DNA]</scope>
    <source>
        <strain evidence="2 3">DSM 7382</strain>
    </source>
</reference>
<dbReference type="AlphaFoldDB" id="A0AAW0GRD0"/>
<protein>
    <submittedName>
        <fullName evidence="2">Uncharacterized protein</fullName>
    </submittedName>
</protein>
<gene>
    <name evidence="2" type="ORF">QCA50_000692</name>
</gene>
<keyword evidence="3" id="KW-1185">Reference proteome</keyword>
<accession>A0AAW0GRD0</accession>
<name>A0AAW0GRD0_9APHY</name>
<feature type="region of interest" description="Disordered" evidence="1">
    <location>
        <begin position="477"/>
        <end position="553"/>
    </location>
</feature>